<keyword evidence="10" id="KW-1185">Reference proteome</keyword>
<name>A0A5P8NXQ5_9BACT</name>
<protein>
    <recommendedName>
        <fullName evidence="2">histidine kinase</fullName>
        <ecNumber evidence="2">2.7.13.3</ecNumber>
    </recommendedName>
</protein>
<dbReference type="CDD" id="cd00082">
    <property type="entry name" value="HisKA"/>
    <property type="match status" value="1"/>
</dbReference>
<evidence type="ECO:0000256" key="3">
    <source>
        <dbReference type="ARBA" id="ARBA00022553"/>
    </source>
</evidence>
<comment type="catalytic activity">
    <reaction evidence="1">
        <text>ATP + protein L-histidine = ADP + protein N-phospho-L-histidine.</text>
        <dbReference type="EC" id="2.7.13.3"/>
    </reaction>
</comment>
<evidence type="ECO:0000256" key="5">
    <source>
        <dbReference type="PROSITE-ProRule" id="PRU00169"/>
    </source>
</evidence>
<sequence>MEKKDYLEHKELAYLYDNLNSSTLGLFGVATVIFFVLRGEVPDINLNIWYLFIVFMVIARLFLAKKYSSVKINKKNFKKYKFYFAISLITSGTVWGVIPFVILPQSIVYQIFLVLMLGGLTSTASASLATNNKLYISFVILTMTPFMYIITTMDNPIYNPLFITLFLYILFSFASSKKMNKLVINSISLSYRNQDLIKKLEVKADEANRAAEAKSNFLSTMSHEIRTPLNAIIGFIKILKKTEKDSKRLKYLNTIDQSSYSLLNIINDILDFSKIESGKFSLEFTKFNPKKELDNIYELYSEAASENGVTLVNSISNKLPKNIKTDKLRLKQIISNLISNAIKFTHENNEVEFIVKFNRAESSLYIEIKDEGIGIEKEKISSITQEFIQADTSITRKYGGTGLGLSIVLKLLKLLGSELHIESELGKGSRFFFTIDIEVLDSNEEELTTTEDIHRFENKSILVVEDNKTNQMLIKLLLDDMDIDITMANDGLEAENYFKKEKYDMVFMDINMPNKNGLEAMKSIKEYQKDFENKTPIIALTANAVSGDREKYIEEGFDDYLAKPINNESLITILKKYLD</sequence>
<dbReference type="KEGG" id="sulg:FJR48_00020"/>
<proteinExistence type="predicted"/>
<dbReference type="SMART" id="SM00388">
    <property type="entry name" value="HisKA"/>
    <property type="match status" value="1"/>
</dbReference>
<dbReference type="SMART" id="SM00448">
    <property type="entry name" value="REC"/>
    <property type="match status" value="1"/>
</dbReference>
<accession>A0A5P8NXQ5</accession>
<dbReference type="EMBL" id="CP043617">
    <property type="protein sequence ID" value="QFR48194.1"/>
    <property type="molecule type" value="Genomic_DNA"/>
</dbReference>
<dbReference type="PRINTS" id="PR00344">
    <property type="entry name" value="BCTRLSENSOR"/>
</dbReference>
<feature type="domain" description="Response regulatory" evidence="8">
    <location>
        <begin position="460"/>
        <end position="578"/>
    </location>
</feature>
<dbReference type="PROSITE" id="PS50110">
    <property type="entry name" value="RESPONSE_REGULATORY"/>
    <property type="match status" value="1"/>
</dbReference>
<dbReference type="AlphaFoldDB" id="A0A5P8NXQ5"/>
<dbReference type="PANTHER" id="PTHR45339:SF1">
    <property type="entry name" value="HYBRID SIGNAL TRANSDUCTION HISTIDINE KINASE J"/>
    <property type="match status" value="1"/>
</dbReference>
<dbReference type="SUPFAM" id="SSF52172">
    <property type="entry name" value="CheY-like"/>
    <property type="match status" value="1"/>
</dbReference>
<evidence type="ECO:0000259" key="8">
    <source>
        <dbReference type="PROSITE" id="PS50110"/>
    </source>
</evidence>
<feature type="domain" description="Histidine kinase" evidence="7">
    <location>
        <begin position="220"/>
        <end position="439"/>
    </location>
</feature>
<dbReference type="Pfam" id="PF00512">
    <property type="entry name" value="HisKA"/>
    <property type="match status" value="1"/>
</dbReference>
<feature type="transmembrane region" description="Helical" evidence="6">
    <location>
        <begin position="83"/>
        <end position="102"/>
    </location>
</feature>
<dbReference type="Pfam" id="PF02518">
    <property type="entry name" value="HATPase_c"/>
    <property type="match status" value="1"/>
</dbReference>
<dbReference type="RefSeq" id="WP_152306137.1">
    <property type="nucleotide sequence ID" value="NZ_CP043617.1"/>
</dbReference>
<organism evidence="9 10">
    <name type="scientific">Sulfurimonas lithotrophica</name>
    <dbReference type="NCBI Taxonomy" id="2590022"/>
    <lineage>
        <taxon>Bacteria</taxon>
        <taxon>Pseudomonadati</taxon>
        <taxon>Campylobacterota</taxon>
        <taxon>Epsilonproteobacteria</taxon>
        <taxon>Campylobacterales</taxon>
        <taxon>Sulfurimonadaceae</taxon>
        <taxon>Sulfurimonas</taxon>
    </lineage>
</organism>
<dbReference type="InterPro" id="IPR036097">
    <property type="entry name" value="HisK_dim/P_sf"/>
</dbReference>
<keyword evidence="6" id="KW-0812">Transmembrane</keyword>
<dbReference type="CDD" id="cd16922">
    <property type="entry name" value="HATPase_EvgS-ArcB-TorS-like"/>
    <property type="match status" value="1"/>
</dbReference>
<evidence type="ECO:0000256" key="2">
    <source>
        <dbReference type="ARBA" id="ARBA00012438"/>
    </source>
</evidence>
<dbReference type="SMART" id="SM00387">
    <property type="entry name" value="HATPase_c"/>
    <property type="match status" value="1"/>
</dbReference>
<dbReference type="InterPro" id="IPR003661">
    <property type="entry name" value="HisK_dim/P_dom"/>
</dbReference>
<keyword evidence="3 5" id="KW-0597">Phosphoprotein</keyword>
<feature type="transmembrane region" description="Helical" evidence="6">
    <location>
        <begin position="21"/>
        <end position="38"/>
    </location>
</feature>
<dbReference type="InterPro" id="IPR005467">
    <property type="entry name" value="His_kinase_dom"/>
</dbReference>
<dbReference type="Proteomes" id="UP000326944">
    <property type="component" value="Chromosome"/>
</dbReference>
<keyword evidence="6" id="KW-0472">Membrane</keyword>
<dbReference type="PANTHER" id="PTHR45339">
    <property type="entry name" value="HYBRID SIGNAL TRANSDUCTION HISTIDINE KINASE J"/>
    <property type="match status" value="1"/>
</dbReference>
<evidence type="ECO:0000313" key="10">
    <source>
        <dbReference type="Proteomes" id="UP000326944"/>
    </source>
</evidence>
<feature type="transmembrane region" description="Helical" evidence="6">
    <location>
        <begin position="108"/>
        <end position="127"/>
    </location>
</feature>
<feature type="transmembrane region" description="Helical" evidence="6">
    <location>
        <begin position="157"/>
        <end position="174"/>
    </location>
</feature>
<dbReference type="SUPFAM" id="SSF47384">
    <property type="entry name" value="Homodimeric domain of signal transducing histidine kinase"/>
    <property type="match status" value="1"/>
</dbReference>
<feature type="modified residue" description="4-aspartylphosphate" evidence="5">
    <location>
        <position position="509"/>
    </location>
</feature>
<evidence type="ECO:0000259" key="7">
    <source>
        <dbReference type="PROSITE" id="PS50109"/>
    </source>
</evidence>
<dbReference type="Gene3D" id="3.40.50.2300">
    <property type="match status" value="1"/>
</dbReference>
<dbReference type="OrthoDB" id="5377414at2"/>
<dbReference type="Gene3D" id="3.30.565.10">
    <property type="entry name" value="Histidine kinase-like ATPase, C-terminal domain"/>
    <property type="match status" value="1"/>
</dbReference>
<dbReference type="FunFam" id="3.30.565.10:FF:000010">
    <property type="entry name" value="Sensor histidine kinase RcsC"/>
    <property type="match status" value="1"/>
</dbReference>
<reference evidence="9 10" key="1">
    <citation type="submission" date="2019-09" db="EMBL/GenBank/DDBJ databases">
        <title>Sulfurimonas gotlandica sp. nov., a chemoautotrophic and psychrotolerant epsilonproteobacterium isolated from a pelagic redoxcline, and an emended description of the genus Sulfurimonas.</title>
        <authorList>
            <person name="Wang S."/>
            <person name="Jiang L."/>
            <person name="Shao S."/>
        </authorList>
    </citation>
    <scope>NUCLEOTIDE SEQUENCE [LARGE SCALE GENOMIC DNA]</scope>
    <source>
        <strain evidence="9 10">GYSZ_1</strain>
    </source>
</reference>
<dbReference type="CDD" id="cd17546">
    <property type="entry name" value="REC_hyHK_CKI1_RcsC-like"/>
    <property type="match status" value="1"/>
</dbReference>
<dbReference type="Pfam" id="PF00072">
    <property type="entry name" value="Response_reg"/>
    <property type="match status" value="1"/>
</dbReference>
<evidence type="ECO:0000313" key="9">
    <source>
        <dbReference type="EMBL" id="QFR48194.1"/>
    </source>
</evidence>
<evidence type="ECO:0000256" key="4">
    <source>
        <dbReference type="ARBA" id="ARBA00023012"/>
    </source>
</evidence>
<evidence type="ECO:0000256" key="1">
    <source>
        <dbReference type="ARBA" id="ARBA00000085"/>
    </source>
</evidence>
<dbReference type="SUPFAM" id="SSF55874">
    <property type="entry name" value="ATPase domain of HSP90 chaperone/DNA topoisomerase II/histidine kinase"/>
    <property type="match status" value="1"/>
</dbReference>
<evidence type="ECO:0000256" key="6">
    <source>
        <dbReference type="SAM" id="Phobius"/>
    </source>
</evidence>
<dbReference type="InterPro" id="IPR001789">
    <property type="entry name" value="Sig_transdc_resp-reg_receiver"/>
</dbReference>
<feature type="transmembrane region" description="Helical" evidence="6">
    <location>
        <begin position="44"/>
        <end position="63"/>
    </location>
</feature>
<feature type="transmembrane region" description="Helical" evidence="6">
    <location>
        <begin position="134"/>
        <end position="151"/>
    </location>
</feature>
<dbReference type="GO" id="GO:0000155">
    <property type="term" value="F:phosphorelay sensor kinase activity"/>
    <property type="evidence" value="ECO:0007669"/>
    <property type="project" value="InterPro"/>
</dbReference>
<dbReference type="EC" id="2.7.13.3" evidence="2"/>
<dbReference type="InterPro" id="IPR004358">
    <property type="entry name" value="Sig_transdc_His_kin-like_C"/>
</dbReference>
<keyword evidence="4" id="KW-0902">Two-component regulatory system</keyword>
<gene>
    <name evidence="9" type="ORF">FJR48_00020</name>
</gene>
<dbReference type="InterPro" id="IPR011006">
    <property type="entry name" value="CheY-like_superfamily"/>
</dbReference>
<dbReference type="Gene3D" id="1.10.287.130">
    <property type="match status" value="1"/>
</dbReference>
<dbReference type="InterPro" id="IPR036890">
    <property type="entry name" value="HATPase_C_sf"/>
</dbReference>
<keyword evidence="6" id="KW-1133">Transmembrane helix</keyword>
<dbReference type="PROSITE" id="PS50109">
    <property type="entry name" value="HIS_KIN"/>
    <property type="match status" value="1"/>
</dbReference>
<dbReference type="InterPro" id="IPR003594">
    <property type="entry name" value="HATPase_dom"/>
</dbReference>